<keyword evidence="7" id="KW-0539">Nucleus</keyword>
<keyword evidence="10" id="KW-1185">Reference proteome</keyword>
<dbReference type="GeneID" id="30964646"/>
<evidence type="ECO:0000256" key="6">
    <source>
        <dbReference type="ARBA" id="ARBA00023163"/>
    </source>
</evidence>
<dbReference type="STRING" id="1344418.A0A1D2V8M6"/>
<feature type="region of interest" description="Disordered" evidence="8">
    <location>
        <begin position="1"/>
        <end position="42"/>
    </location>
</feature>
<keyword evidence="6" id="KW-0804">Transcription</keyword>
<evidence type="ECO:0000256" key="8">
    <source>
        <dbReference type="SAM" id="MobiDB-lite"/>
    </source>
</evidence>
<evidence type="ECO:0000256" key="5">
    <source>
        <dbReference type="ARBA" id="ARBA00023015"/>
    </source>
</evidence>
<sequence length="481" mass="56380">MSRTKRPLGIGKASKQKKKIKIQDPESTLPKTNQLDKNINNDENENFEKIEIENIDSNNDQNQSSPNNLTIELSESVDPNDEIAQLIALWKTYKYNNDSDNQLILNGIVHECDRLLRESDLNKETKKKKKALNSKFHTIYSLALYLPVFENNKIVAQFLNASLERVNLGLNYYTKSIDLTLARIEITLNKIPLQYISNLDLSSRKYNRDKNSQKIIKIPNFKKIIENLIQDYEYCENSIIEDDEYLKNYYNLDHFNILNSFDDLLDIIENFGIDHLTEGLDSDIEDENEKEIKQKVKLSKKHPLYQTRESIDKYYDWLNKRILIFAQNLLKKVKLLNYKSIIEIEEMNCLLLYKKVNHKIGEKYLIKAEGPSNIYTSVVYSEDGEEESELSEINKLKELQKEGIKNYKKAIKHFKKAEDEEDTQSWVDIAEAEISLGNLYDLKSKEQEKFYKRAEDILRKANKVSHGKYEHILIDLLGDEE</sequence>
<evidence type="ECO:0000313" key="9">
    <source>
        <dbReference type="EMBL" id="ODV57867.1"/>
    </source>
</evidence>
<dbReference type="Proteomes" id="UP000095038">
    <property type="component" value="Unassembled WGS sequence"/>
</dbReference>
<accession>A0A1D2V8M6</accession>
<dbReference type="GO" id="GO:0005634">
    <property type="term" value="C:nucleus"/>
    <property type="evidence" value="ECO:0007669"/>
    <property type="project" value="UniProtKB-SubCell"/>
</dbReference>
<evidence type="ECO:0000256" key="7">
    <source>
        <dbReference type="ARBA" id="ARBA00023242"/>
    </source>
</evidence>
<dbReference type="AlphaFoldDB" id="A0A1D2V8M6"/>
<dbReference type="GO" id="GO:0006417">
    <property type="term" value="P:regulation of translation"/>
    <property type="evidence" value="ECO:0007669"/>
    <property type="project" value="UniProtKB-KW"/>
</dbReference>
<dbReference type="OrthoDB" id="5598057at2759"/>
<gene>
    <name evidence="9" type="ORF">ASCRUDRAFT_40244</name>
</gene>
<dbReference type="Pfam" id="PF12753">
    <property type="entry name" value="Nro1"/>
    <property type="match status" value="1"/>
</dbReference>
<dbReference type="InParanoid" id="A0A1D2V8M6"/>
<dbReference type="PANTHER" id="PTHR28290:SF1">
    <property type="entry name" value="ENHANCER OF TRANSLATION TERMINATION 1"/>
    <property type="match status" value="1"/>
</dbReference>
<dbReference type="RefSeq" id="XP_020044174.1">
    <property type="nucleotide sequence ID" value="XM_020191010.1"/>
</dbReference>
<dbReference type="PANTHER" id="PTHR28290">
    <property type="entry name" value="ENHANCER OF TRANSLATION TERMINATION 1"/>
    <property type="match status" value="1"/>
</dbReference>
<dbReference type="GO" id="GO:2000640">
    <property type="term" value="P:positive regulation of SREBP signaling pathway"/>
    <property type="evidence" value="ECO:0007669"/>
    <property type="project" value="TreeGrafter"/>
</dbReference>
<comment type="similarity">
    <text evidence="2">Belongs to the ETT1 family.</text>
</comment>
<dbReference type="FunCoup" id="A0A1D2V8M6">
    <property type="interactions" value="96"/>
</dbReference>
<name>A0A1D2V8M6_9ASCO</name>
<evidence type="ECO:0000313" key="10">
    <source>
        <dbReference type="Proteomes" id="UP000095038"/>
    </source>
</evidence>
<dbReference type="EMBL" id="KV454501">
    <property type="protein sequence ID" value="ODV57867.1"/>
    <property type="molecule type" value="Genomic_DNA"/>
</dbReference>
<evidence type="ECO:0000256" key="1">
    <source>
        <dbReference type="ARBA" id="ARBA00004123"/>
    </source>
</evidence>
<comment type="subcellular location">
    <subcellularLocation>
        <location evidence="1">Nucleus</location>
    </subcellularLocation>
</comment>
<keyword evidence="5" id="KW-0805">Transcription regulation</keyword>
<evidence type="ECO:0000256" key="3">
    <source>
        <dbReference type="ARBA" id="ARBA00017359"/>
    </source>
</evidence>
<evidence type="ECO:0000256" key="2">
    <source>
        <dbReference type="ARBA" id="ARBA00007273"/>
    </source>
</evidence>
<dbReference type="InterPro" id="IPR024318">
    <property type="entry name" value="Nro1/ETT1"/>
</dbReference>
<keyword evidence="4" id="KW-0810">Translation regulation</keyword>
<reference evidence="10" key="1">
    <citation type="submission" date="2016-05" db="EMBL/GenBank/DDBJ databases">
        <title>Comparative genomics of biotechnologically important yeasts.</title>
        <authorList>
            <consortium name="DOE Joint Genome Institute"/>
            <person name="Riley R."/>
            <person name="Haridas S."/>
            <person name="Wolfe K.H."/>
            <person name="Lopes M.R."/>
            <person name="Hittinger C.T."/>
            <person name="Goker M."/>
            <person name="Salamov A."/>
            <person name="Wisecaver J."/>
            <person name="Long T.M."/>
            <person name="Aerts A.L."/>
            <person name="Barry K."/>
            <person name="Choi C."/>
            <person name="Clum A."/>
            <person name="Coughlan A.Y."/>
            <person name="Deshpande S."/>
            <person name="Douglass A.P."/>
            <person name="Hanson S.J."/>
            <person name="Klenk H.-P."/>
            <person name="Labutti K."/>
            <person name="Lapidus A."/>
            <person name="Lindquist E."/>
            <person name="Lipzen A."/>
            <person name="Meier-Kolthoff J.P."/>
            <person name="Ohm R.A."/>
            <person name="Otillar R.P."/>
            <person name="Pangilinan J."/>
            <person name="Peng Y."/>
            <person name="Rokas A."/>
            <person name="Rosa C.A."/>
            <person name="Scheuner C."/>
            <person name="Sibirny A.A."/>
            <person name="Slot J.C."/>
            <person name="Stielow J.B."/>
            <person name="Sun H."/>
            <person name="Kurtzman C.P."/>
            <person name="Blackwell M."/>
            <person name="Grigoriev I.V."/>
            <person name="Jeffries T.W."/>
        </authorList>
    </citation>
    <scope>NUCLEOTIDE SEQUENCE [LARGE SCALE GENOMIC DNA]</scope>
    <source>
        <strain evidence="10">DSM 1968</strain>
    </source>
</reference>
<proteinExistence type="inferred from homology"/>
<evidence type="ECO:0000256" key="4">
    <source>
        <dbReference type="ARBA" id="ARBA00022845"/>
    </source>
</evidence>
<feature type="compositionally biased region" description="Polar residues" evidence="8">
    <location>
        <begin position="25"/>
        <end position="35"/>
    </location>
</feature>
<protein>
    <recommendedName>
        <fullName evidence="3">Enhancer of translation termination 1</fullName>
    </recommendedName>
</protein>
<organism evidence="9 10">
    <name type="scientific">Ascoidea rubescens DSM 1968</name>
    <dbReference type="NCBI Taxonomy" id="1344418"/>
    <lineage>
        <taxon>Eukaryota</taxon>
        <taxon>Fungi</taxon>
        <taxon>Dikarya</taxon>
        <taxon>Ascomycota</taxon>
        <taxon>Saccharomycotina</taxon>
        <taxon>Saccharomycetes</taxon>
        <taxon>Ascoideaceae</taxon>
        <taxon>Ascoidea</taxon>
    </lineage>
</organism>